<protein>
    <submittedName>
        <fullName evidence="2">Uncharacterized protein</fullName>
    </submittedName>
</protein>
<gene>
    <name evidence="2" type="ORF">BN1221_04743c</name>
</gene>
<dbReference type="STRING" id="1109412.BN1221_04743c"/>
<evidence type="ECO:0000313" key="3">
    <source>
        <dbReference type="Proteomes" id="UP000044377"/>
    </source>
</evidence>
<dbReference type="EMBL" id="CGIG01000001">
    <property type="protein sequence ID" value="CPR21187.1"/>
    <property type="molecule type" value="Genomic_DNA"/>
</dbReference>
<evidence type="ECO:0000256" key="1">
    <source>
        <dbReference type="SAM" id="Phobius"/>
    </source>
</evidence>
<name>A0A0G4K2T5_9GAMM</name>
<organism evidence="2 3">
    <name type="scientific">Brenneria goodwinii</name>
    <dbReference type="NCBI Taxonomy" id="1109412"/>
    <lineage>
        <taxon>Bacteria</taxon>
        <taxon>Pseudomonadati</taxon>
        <taxon>Pseudomonadota</taxon>
        <taxon>Gammaproteobacteria</taxon>
        <taxon>Enterobacterales</taxon>
        <taxon>Pectobacteriaceae</taxon>
        <taxon>Brenneria</taxon>
    </lineage>
</organism>
<dbReference type="AlphaFoldDB" id="A0A0G4K2T5"/>
<keyword evidence="1" id="KW-1133">Transmembrane helix</keyword>
<proteinExistence type="predicted"/>
<dbReference type="Proteomes" id="UP000044377">
    <property type="component" value="Unassembled WGS sequence"/>
</dbReference>
<dbReference type="RefSeq" id="WP_048639372.1">
    <property type="nucleotide sequence ID" value="NZ_CGIG01000001.1"/>
</dbReference>
<feature type="transmembrane region" description="Helical" evidence="1">
    <location>
        <begin position="48"/>
        <end position="72"/>
    </location>
</feature>
<evidence type="ECO:0000313" key="2">
    <source>
        <dbReference type="EMBL" id="CPR21187.1"/>
    </source>
</evidence>
<keyword evidence="3" id="KW-1185">Reference proteome</keyword>
<keyword evidence="1" id="KW-0472">Membrane</keyword>
<sequence>MGWPIPDTQQYRVSLPRKRTWILLVFSFVIAIFLFIISYFIQENVPELVAYILPLAFCTWLFAFSSSLYCYYKEVKKSVWDNELKNAHIAWEKWSREQLVVSGNVIFSPEEDNAAVMLHDIQDIPAYPHKGRPLFTQSQALKQRLVEIDEMLEHQCPGYRCFLHTIYLAGISLEVVKTDAEDIFEQWHLYPEHLSSLSEIKSWYGADAHKGVALLLSIQLWPSQPESYSEFISAQLITSPVFAKEKNLPILAGLGRVMPSLSDTLSQDLDMLFEYTCVDRENIKNIWISKLDRKLMADISIYACNKNIPLSLERPYHLIDHTFGPAGPVSDFIVLALLIGETQYHQDIQLLLKGCDDEGVFLCLITREFLDN</sequence>
<keyword evidence="1" id="KW-0812">Transmembrane</keyword>
<feature type="transmembrane region" description="Helical" evidence="1">
    <location>
        <begin position="21"/>
        <end position="42"/>
    </location>
</feature>
<accession>A0A0G4K2T5</accession>
<reference evidence="3" key="1">
    <citation type="submission" date="2015-01" db="EMBL/GenBank/DDBJ databases">
        <authorList>
            <person name="Paterson Steve"/>
        </authorList>
    </citation>
    <scope>NUCLEOTIDE SEQUENCE [LARGE SCALE GENOMIC DNA]</scope>
    <source>
        <strain evidence="3">OBR1</strain>
    </source>
</reference>
<dbReference type="OrthoDB" id="6479127at2"/>